<feature type="region of interest" description="Disordered" evidence="1">
    <location>
        <begin position="29"/>
        <end position="64"/>
    </location>
</feature>
<proteinExistence type="predicted"/>
<evidence type="ECO:0000256" key="1">
    <source>
        <dbReference type="SAM" id="MobiDB-lite"/>
    </source>
</evidence>
<evidence type="ECO:0000313" key="2">
    <source>
        <dbReference type="EMBL" id="KAF5319773.1"/>
    </source>
</evidence>
<dbReference type="AlphaFoldDB" id="A0A8H5BAZ3"/>
<accession>A0A8H5BAZ3</accession>
<keyword evidence="3" id="KW-1185">Reference proteome</keyword>
<reference evidence="2 3" key="1">
    <citation type="journal article" date="2020" name="ISME J.">
        <title>Uncovering the hidden diversity of litter-decomposition mechanisms in mushroom-forming fungi.</title>
        <authorList>
            <person name="Floudas D."/>
            <person name="Bentzer J."/>
            <person name="Ahren D."/>
            <person name="Johansson T."/>
            <person name="Persson P."/>
            <person name="Tunlid A."/>
        </authorList>
    </citation>
    <scope>NUCLEOTIDE SEQUENCE [LARGE SCALE GENOMIC DNA]</scope>
    <source>
        <strain evidence="2 3">CBS 175.51</strain>
    </source>
</reference>
<dbReference type="EMBL" id="JAACJK010000173">
    <property type="protein sequence ID" value="KAF5319773.1"/>
    <property type="molecule type" value="Genomic_DNA"/>
</dbReference>
<comment type="caution">
    <text evidence="2">The sequence shown here is derived from an EMBL/GenBank/DDBJ whole genome shotgun (WGS) entry which is preliminary data.</text>
</comment>
<evidence type="ECO:0000313" key="3">
    <source>
        <dbReference type="Proteomes" id="UP000541558"/>
    </source>
</evidence>
<name>A0A8H5BAZ3_9AGAR</name>
<dbReference type="Proteomes" id="UP000541558">
    <property type="component" value="Unassembled WGS sequence"/>
</dbReference>
<sequence length="202" mass="21898">MQSTTLLDVVQRRPPTVTLNRLPSAIRTSTTSPGIGSVPGRLPPCSKAHQPRTTSTNTGEPLAAVTTRRPCQSNRQRRRIHQLHALNRIPATAIVYVHGLSSIDLRASFLDWINSVRKWSGQFGVWDVLAHGRRSLAVDAIGPRLRGRRCVVLSSSAVVLEWSPVLTIRSREPSTAANGVVEFGAGLRADGSRASQCVVGVE</sequence>
<organism evidence="2 3">
    <name type="scientific">Ephemerocybe angulata</name>
    <dbReference type="NCBI Taxonomy" id="980116"/>
    <lineage>
        <taxon>Eukaryota</taxon>
        <taxon>Fungi</taxon>
        <taxon>Dikarya</taxon>
        <taxon>Basidiomycota</taxon>
        <taxon>Agaricomycotina</taxon>
        <taxon>Agaricomycetes</taxon>
        <taxon>Agaricomycetidae</taxon>
        <taxon>Agaricales</taxon>
        <taxon>Agaricineae</taxon>
        <taxon>Psathyrellaceae</taxon>
        <taxon>Ephemerocybe</taxon>
    </lineage>
</organism>
<gene>
    <name evidence="2" type="ORF">D9611_012878</name>
</gene>
<protein>
    <submittedName>
        <fullName evidence="2">Uncharacterized protein</fullName>
    </submittedName>
</protein>